<evidence type="ECO:0000256" key="2">
    <source>
        <dbReference type="ARBA" id="ARBA00022723"/>
    </source>
</evidence>
<reference evidence="11 12" key="1">
    <citation type="journal article" date="2010" name="Nature">
        <title>The Ectocarpus genome and the independent evolution of multicellularity in brown algae.</title>
        <authorList>
            <person name="Cock J.M."/>
            <person name="Sterck L."/>
            <person name="Rouze P."/>
            <person name="Scornet D."/>
            <person name="Allen A.E."/>
            <person name="Amoutzias G."/>
            <person name="Anthouard V."/>
            <person name="Artiguenave F."/>
            <person name="Aury J.M."/>
            <person name="Badger J.H."/>
            <person name="Beszteri B."/>
            <person name="Billiau K."/>
            <person name="Bonnet E."/>
            <person name="Bothwell J.H."/>
            <person name="Bowler C."/>
            <person name="Boyen C."/>
            <person name="Brownlee C."/>
            <person name="Carrano C.J."/>
            <person name="Charrier B."/>
            <person name="Cho G.Y."/>
            <person name="Coelho S.M."/>
            <person name="Collen J."/>
            <person name="Corre E."/>
            <person name="Da Silva C."/>
            <person name="Delage L."/>
            <person name="Delaroque N."/>
            <person name="Dittami S.M."/>
            <person name="Doulbeau S."/>
            <person name="Elias M."/>
            <person name="Farnham G."/>
            <person name="Gachon C.M."/>
            <person name="Gschloessl B."/>
            <person name="Heesch S."/>
            <person name="Jabbari K."/>
            <person name="Jubin C."/>
            <person name="Kawai H."/>
            <person name="Kimura K."/>
            <person name="Kloareg B."/>
            <person name="Kupper F.C."/>
            <person name="Lang D."/>
            <person name="Le Bail A."/>
            <person name="Leblanc C."/>
            <person name="Lerouge P."/>
            <person name="Lohr M."/>
            <person name="Lopez P.J."/>
            <person name="Martens C."/>
            <person name="Maumus F."/>
            <person name="Michel G."/>
            <person name="Miranda-Saavedra D."/>
            <person name="Morales J."/>
            <person name="Moreau H."/>
            <person name="Motomura T."/>
            <person name="Nagasato C."/>
            <person name="Napoli C.A."/>
            <person name="Nelson D.R."/>
            <person name="Nyvall-Collen P."/>
            <person name="Peters A.F."/>
            <person name="Pommier C."/>
            <person name="Potin P."/>
            <person name="Poulain J."/>
            <person name="Quesneville H."/>
            <person name="Read B."/>
            <person name="Rensing S.A."/>
            <person name="Ritter A."/>
            <person name="Rousvoal S."/>
            <person name="Samanta M."/>
            <person name="Samson G."/>
            <person name="Schroeder D.C."/>
            <person name="Segurens B."/>
            <person name="Strittmatter M."/>
            <person name="Tonon T."/>
            <person name="Tregear J.W."/>
            <person name="Valentin K."/>
            <person name="von Dassow P."/>
            <person name="Yamagishi T."/>
            <person name="Van de Peer Y."/>
            <person name="Wincker P."/>
        </authorList>
    </citation>
    <scope>NUCLEOTIDE SEQUENCE [LARGE SCALE GENOMIC DNA]</scope>
    <source>
        <strain evidence="12">Ec32 / CCAP1310/4</strain>
    </source>
</reference>
<dbReference type="InParanoid" id="D7FXW5"/>
<dbReference type="InterPro" id="IPR013246">
    <property type="entry name" value="SAGA_su_Sgf11"/>
</dbReference>
<organism evidence="11 12">
    <name type="scientific">Ectocarpus siliculosus</name>
    <name type="common">Brown alga</name>
    <name type="synonym">Conferva siliculosa</name>
    <dbReference type="NCBI Taxonomy" id="2880"/>
    <lineage>
        <taxon>Eukaryota</taxon>
        <taxon>Sar</taxon>
        <taxon>Stramenopiles</taxon>
        <taxon>Ochrophyta</taxon>
        <taxon>PX clade</taxon>
        <taxon>Phaeophyceae</taxon>
        <taxon>Ectocarpales</taxon>
        <taxon>Ectocarpaceae</taxon>
        <taxon>Ectocarpus</taxon>
    </lineage>
</organism>
<dbReference type="EMBL" id="FN649756">
    <property type="protein sequence ID" value="CBJ32378.1"/>
    <property type="molecule type" value="Genomic_DNA"/>
</dbReference>
<dbReference type="Pfam" id="PF08209">
    <property type="entry name" value="Sgf11"/>
    <property type="match status" value="1"/>
</dbReference>
<gene>
    <name evidence="11" type="ORF">Esi_0334_0014</name>
</gene>
<keyword evidence="3" id="KW-0863">Zinc-finger</keyword>
<keyword evidence="8" id="KW-0804">Transcription</keyword>
<dbReference type="GO" id="GO:0008270">
    <property type="term" value="F:zinc ion binding"/>
    <property type="evidence" value="ECO:0007669"/>
    <property type="project" value="UniProtKB-KW"/>
</dbReference>
<keyword evidence="2" id="KW-0479">Metal-binding</keyword>
<protein>
    <recommendedName>
        <fullName evidence="10">SAGA-associated factor 11</fullName>
    </recommendedName>
</protein>
<comment type="subcellular location">
    <subcellularLocation>
        <location evidence="1 10">Nucleus</location>
    </subcellularLocation>
</comment>
<evidence type="ECO:0000256" key="5">
    <source>
        <dbReference type="ARBA" id="ARBA00022853"/>
    </source>
</evidence>
<evidence type="ECO:0000256" key="1">
    <source>
        <dbReference type="ARBA" id="ARBA00004123"/>
    </source>
</evidence>
<dbReference type="Proteomes" id="UP000002630">
    <property type="component" value="Linkage Group LG31"/>
</dbReference>
<keyword evidence="7 10" id="KW-0010">Activator</keyword>
<keyword evidence="12" id="KW-1185">Reference proteome</keyword>
<keyword evidence="6" id="KW-0805">Transcription regulation</keyword>
<evidence type="ECO:0000313" key="12">
    <source>
        <dbReference type="Proteomes" id="UP000002630"/>
    </source>
</evidence>
<dbReference type="GO" id="GO:0070461">
    <property type="term" value="C:SAGA-type complex"/>
    <property type="evidence" value="ECO:0007669"/>
    <property type="project" value="UniProtKB-ARBA"/>
</dbReference>
<proteinExistence type="inferred from homology"/>
<dbReference type="OrthoDB" id="21557at2759"/>
<evidence type="ECO:0000256" key="6">
    <source>
        <dbReference type="ARBA" id="ARBA00023015"/>
    </source>
</evidence>
<accession>D7FXW5</accession>
<evidence type="ECO:0000256" key="10">
    <source>
        <dbReference type="RuleBase" id="RU261113"/>
    </source>
</evidence>
<evidence type="ECO:0000256" key="8">
    <source>
        <dbReference type="ARBA" id="ARBA00023163"/>
    </source>
</evidence>
<keyword evidence="4" id="KW-0862">Zinc</keyword>
<dbReference type="AlphaFoldDB" id="D7FXW5"/>
<sequence length="181" mass="19889">MYTHSVLHAGMYNKPLQDPIDLRQEADTIYSAFELSLCRDVVFELHRELHTGVLTKERLWAEHNNPPPKSVAGGDVYGRIPPREPSTSITCPSCNRAVGAARYAPHLDKCALGSSRGRASRSARSSALAVGCQPVDDKEHSKTPSCPYWCHTEDWEVVVLRCACSAAGNCWGDDAADHGER</sequence>
<comment type="similarity">
    <text evidence="10">Belongs to the SGF11 family.</text>
</comment>
<keyword evidence="9" id="KW-0539">Nucleus</keyword>
<dbReference type="GO" id="GO:0005634">
    <property type="term" value="C:nucleus"/>
    <property type="evidence" value="ECO:0007669"/>
    <property type="project" value="UniProtKB-SubCell"/>
</dbReference>
<dbReference type="EMBL" id="FN648525">
    <property type="protein sequence ID" value="CBJ32378.1"/>
    <property type="molecule type" value="Genomic_DNA"/>
</dbReference>
<evidence type="ECO:0000256" key="3">
    <source>
        <dbReference type="ARBA" id="ARBA00022771"/>
    </source>
</evidence>
<dbReference type="GO" id="GO:0006325">
    <property type="term" value="P:chromatin organization"/>
    <property type="evidence" value="ECO:0007669"/>
    <property type="project" value="UniProtKB-KW"/>
</dbReference>
<name>D7FXW5_ECTSI</name>
<evidence type="ECO:0000313" key="11">
    <source>
        <dbReference type="EMBL" id="CBJ32378.1"/>
    </source>
</evidence>
<dbReference type="Gene3D" id="3.30.160.60">
    <property type="entry name" value="Classic Zinc Finger"/>
    <property type="match status" value="1"/>
</dbReference>
<evidence type="ECO:0000256" key="4">
    <source>
        <dbReference type="ARBA" id="ARBA00022833"/>
    </source>
</evidence>
<evidence type="ECO:0000256" key="7">
    <source>
        <dbReference type="ARBA" id="ARBA00023159"/>
    </source>
</evidence>
<evidence type="ECO:0000256" key="9">
    <source>
        <dbReference type="ARBA" id="ARBA00023242"/>
    </source>
</evidence>
<keyword evidence="5" id="KW-0156">Chromatin regulator</keyword>